<evidence type="ECO:0000313" key="3">
    <source>
        <dbReference type="Proteomes" id="UP000322644"/>
    </source>
</evidence>
<evidence type="ECO:0000256" key="1">
    <source>
        <dbReference type="SAM" id="Coils"/>
    </source>
</evidence>
<accession>A0A5C2HF85</accession>
<proteinExistence type="predicted"/>
<organism evidence="2 3">
    <name type="scientific">Arcobacter porcinus</name>
    <dbReference type="NCBI Taxonomy" id="1935204"/>
    <lineage>
        <taxon>Bacteria</taxon>
        <taxon>Pseudomonadati</taxon>
        <taxon>Campylobacterota</taxon>
        <taxon>Epsilonproteobacteria</taxon>
        <taxon>Campylobacterales</taxon>
        <taxon>Arcobacteraceae</taxon>
        <taxon>Arcobacter</taxon>
    </lineage>
</organism>
<dbReference type="RefSeq" id="WP_066172586.1">
    <property type="nucleotide sequence ID" value="NZ_CP036246.2"/>
</dbReference>
<dbReference type="KEGG" id="apoc:APORC_2004"/>
<protein>
    <submittedName>
        <fullName evidence="2">AMIN domain-containing protein</fullName>
    </submittedName>
</protein>
<dbReference type="Proteomes" id="UP000322644">
    <property type="component" value="Chromosome"/>
</dbReference>
<gene>
    <name evidence="2" type="ORF">APORC_2004</name>
</gene>
<feature type="coiled-coil region" evidence="1">
    <location>
        <begin position="77"/>
        <end position="109"/>
    </location>
</feature>
<reference evidence="2 3" key="1">
    <citation type="submission" date="2019-09" db="EMBL/GenBank/DDBJ databases">
        <title>Complete genome sequencing of four Arcobacter species reveals a diverse suite of mobile elements.</title>
        <authorList>
            <person name="Miller W.G."/>
            <person name="Yee E."/>
            <person name="Bono J.L."/>
        </authorList>
    </citation>
    <scope>NUCLEOTIDE SEQUENCE [LARGE SCALE GENOMIC DNA]</scope>
    <source>
        <strain evidence="2 3">CCUG 56899</strain>
    </source>
</reference>
<reference evidence="2 3" key="2">
    <citation type="submission" date="2019-09" db="EMBL/GenBank/DDBJ databases">
        <title>Taxonomic note: a critical rebuttal of the proposed division of the genus Arcobacter into six genera, emended descriptions of Arcobacter anaerophilus and the genus Arcobacter, and an assessment of genus-level boundaries for Epsilonproteobacteria using in silico genomic comparator tools.</title>
        <authorList>
            <person name="On S.L.W."/>
            <person name="Miller W.G."/>
            <person name="Biggs P."/>
            <person name="Cornelius A."/>
            <person name="Vandamme P."/>
        </authorList>
    </citation>
    <scope>NUCLEOTIDE SEQUENCE [LARGE SCALE GENOMIC DNA]</scope>
    <source>
        <strain evidence="2 3">CCUG 56899</strain>
    </source>
</reference>
<evidence type="ECO:0000313" key="2">
    <source>
        <dbReference type="EMBL" id="QEP41559.1"/>
    </source>
</evidence>
<name>A0A5C2HF85_9BACT</name>
<dbReference type="AlphaFoldDB" id="A0A5C2HF85"/>
<dbReference type="EMBL" id="CP036246">
    <property type="protein sequence ID" value="QEP41559.1"/>
    <property type="molecule type" value="Genomic_DNA"/>
</dbReference>
<keyword evidence="1" id="KW-0175">Coiled coil</keyword>
<sequence length="238" mass="27564">MKKLLKTTLLFALVLSLEARENPFSNYKDDAELKSAVEAMQEDMYIKKMQEEINSKTSQKEEVKPTPQKPVEKTYTKKELDAIIKKSNQANEQKTKEIIKKELENVKKEPEQVVFVKPRADIGSEDEVSKEEIKTFSIDRTVLPFLKIAIDENKFIIKTDYKILKKFALDKDNKLIFDFKAKTNFSTVRESFMDTNYKSLVVGNHKEAGFFRLSLELSDSVSKYETDIKEGIITITKK</sequence>